<proteinExistence type="predicted"/>
<dbReference type="Proteomes" id="UP000053477">
    <property type="component" value="Unassembled WGS sequence"/>
</dbReference>
<protein>
    <submittedName>
        <fullName evidence="1">Uncharacterized protein</fullName>
    </submittedName>
</protein>
<gene>
    <name evidence="1" type="ORF">SCHPADRAFT_892813</name>
</gene>
<name>A0A0H2RYD9_9AGAM</name>
<reference evidence="1 2" key="1">
    <citation type="submission" date="2015-04" db="EMBL/GenBank/DDBJ databases">
        <title>Complete genome sequence of Schizopora paradoxa KUC8140, a cosmopolitan wood degrader in East Asia.</title>
        <authorList>
            <consortium name="DOE Joint Genome Institute"/>
            <person name="Min B."/>
            <person name="Park H."/>
            <person name="Jang Y."/>
            <person name="Kim J.-J."/>
            <person name="Kim K.H."/>
            <person name="Pangilinan J."/>
            <person name="Lipzen A."/>
            <person name="Riley R."/>
            <person name="Grigoriev I.V."/>
            <person name="Spatafora J.W."/>
            <person name="Choi I.-G."/>
        </authorList>
    </citation>
    <scope>NUCLEOTIDE SEQUENCE [LARGE SCALE GENOMIC DNA]</scope>
    <source>
        <strain evidence="1 2">KUC8140</strain>
    </source>
</reference>
<evidence type="ECO:0000313" key="2">
    <source>
        <dbReference type="Proteomes" id="UP000053477"/>
    </source>
</evidence>
<dbReference type="EMBL" id="KQ086044">
    <property type="protein sequence ID" value="KLO09806.1"/>
    <property type="molecule type" value="Genomic_DNA"/>
</dbReference>
<keyword evidence="2" id="KW-1185">Reference proteome</keyword>
<organism evidence="1 2">
    <name type="scientific">Schizopora paradoxa</name>
    <dbReference type="NCBI Taxonomy" id="27342"/>
    <lineage>
        <taxon>Eukaryota</taxon>
        <taxon>Fungi</taxon>
        <taxon>Dikarya</taxon>
        <taxon>Basidiomycota</taxon>
        <taxon>Agaricomycotina</taxon>
        <taxon>Agaricomycetes</taxon>
        <taxon>Hymenochaetales</taxon>
        <taxon>Schizoporaceae</taxon>
        <taxon>Schizopora</taxon>
    </lineage>
</organism>
<accession>A0A0H2RYD9</accession>
<dbReference type="InParanoid" id="A0A0H2RYD9"/>
<sequence>MERLGDPRGAARLSSSIAAIGRESGVKLVVKVKTSLPSMRAARLKTSSRGNMIDVSSTKRSELRMSYRKKRSLREEIGIEKWLTTETPGTRRWRMSLVIMEGMRIAEGNQVLVVRLCRRREAHSLLQPRKLPAASSYVKQLVVKLALGIVSFPETALVRRRTAWLSMGAACHSEESDEESADSTDFSSSPFLKQAVRIRDILLENGRMTLKRGTWRPRTLAEFKFVGRELRKGDFDADERAVGRTMISQHRKRLLDFALALGDNRVAPILWTLRRGSSSPQGTEYADRIEYEAQAIGIHVWFVSALRMSLSLGEGDLESFELRVYLEQYQLLLLMKRKSRTNGIEIVSDHASKYFSRRYLTMALSNRILKWRTEMRGKRILGSDRRGLVGVVKFGVFISRMANNNQYGERRTIKAQRACGHDDGAETLNDDGDQIVHLTNGEVEQSVHRMREAHWQPRVRRAWRSGYRDRPRALESGERSRRSEERWMMLEFEPRTRWAHADDLVRILRGKGKGGVHRGMGQKTLRCLDGGLGSWS</sequence>
<dbReference type="AlphaFoldDB" id="A0A0H2RYD9"/>
<evidence type="ECO:0000313" key="1">
    <source>
        <dbReference type="EMBL" id="KLO09806.1"/>
    </source>
</evidence>